<name>A0A9E7GIA2_9LILI</name>
<evidence type="ECO:0000313" key="2">
    <source>
        <dbReference type="Proteomes" id="UP001055439"/>
    </source>
</evidence>
<keyword evidence="2" id="KW-1185">Reference proteome</keyword>
<gene>
    <name evidence="1" type="ORF">MUK42_34767</name>
</gene>
<organism evidence="1 2">
    <name type="scientific">Musa troglodytarum</name>
    <name type="common">fe'i banana</name>
    <dbReference type="NCBI Taxonomy" id="320322"/>
    <lineage>
        <taxon>Eukaryota</taxon>
        <taxon>Viridiplantae</taxon>
        <taxon>Streptophyta</taxon>
        <taxon>Embryophyta</taxon>
        <taxon>Tracheophyta</taxon>
        <taxon>Spermatophyta</taxon>
        <taxon>Magnoliopsida</taxon>
        <taxon>Liliopsida</taxon>
        <taxon>Zingiberales</taxon>
        <taxon>Musaceae</taxon>
        <taxon>Musa</taxon>
    </lineage>
</organism>
<dbReference type="EMBL" id="CP097508">
    <property type="protein sequence ID" value="URE12762.1"/>
    <property type="molecule type" value="Genomic_DNA"/>
</dbReference>
<accession>A0A9E7GIA2</accession>
<evidence type="ECO:0000313" key="1">
    <source>
        <dbReference type="EMBL" id="URE12762.1"/>
    </source>
</evidence>
<dbReference type="AlphaFoldDB" id="A0A9E7GIA2"/>
<protein>
    <submittedName>
        <fullName evidence="1">Uncharacterized protein</fullName>
    </submittedName>
</protein>
<dbReference type="Proteomes" id="UP001055439">
    <property type="component" value="Chromosome 6"/>
</dbReference>
<sequence length="136" mass="15142">MWVGGASSRLLVLCPTSEPWWGIFPADRLRRTSGAKERSRSVLFSGFRQDLIVVGSVQCQCELLDKFSGLINQDTNPIRHWSTCTAAAKWNQVNQQNPVLSRQHFSILPVNIKSPANCAAILANRLTSFVITMIAK</sequence>
<proteinExistence type="predicted"/>
<reference evidence="1" key="1">
    <citation type="submission" date="2022-05" db="EMBL/GenBank/DDBJ databases">
        <title>The Musa troglodytarum L. genome provides insights into the mechanism of non-climacteric behaviour and enrichment of carotenoids.</title>
        <authorList>
            <person name="Wang J."/>
        </authorList>
    </citation>
    <scope>NUCLEOTIDE SEQUENCE</scope>
    <source>
        <tissue evidence="1">Leaf</tissue>
    </source>
</reference>